<dbReference type="SMART" id="SM00233">
    <property type="entry name" value="PH"/>
    <property type="match status" value="1"/>
</dbReference>
<reference evidence="7" key="1">
    <citation type="submission" date="2014-01" db="EMBL/GenBank/DDBJ databases">
        <title>The Genome Sequence of Anopheles farauti FAR1 (V2).</title>
        <authorList>
            <consortium name="The Broad Institute Genomics Platform"/>
            <person name="Neafsey D.E."/>
            <person name="Besansky N."/>
            <person name="Howell P."/>
            <person name="Walton C."/>
            <person name="Young S.K."/>
            <person name="Zeng Q."/>
            <person name="Gargeya S."/>
            <person name="Fitzgerald M."/>
            <person name="Haas B."/>
            <person name="Abouelleil A."/>
            <person name="Allen A.W."/>
            <person name="Alvarado L."/>
            <person name="Arachchi H.M."/>
            <person name="Berlin A.M."/>
            <person name="Chapman S.B."/>
            <person name="Gainer-Dewar J."/>
            <person name="Goldberg J."/>
            <person name="Griggs A."/>
            <person name="Gujja S."/>
            <person name="Hansen M."/>
            <person name="Howarth C."/>
            <person name="Imamovic A."/>
            <person name="Ireland A."/>
            <person name="Larimer J."/>
            <person name="McCowan C."/>
            <person name="Murphy C."/>
            <person name="Pearson M."/>
            <person name="Poon T.W."/>
            <person name="Priest M."/>
            <person name="Roberts A."/>
            <person name="Saif S."/>
            <person name="Shea T."/>
            <person name="Sisk P."/>
            <person name="Sykes S."/>
            <person name="Wortman J."/>
            <person name="Nusbaum C."/>
            <person name="Birren B."/>
        </authorList>
    </citation>
    <scope>NUCLEOTIDE SEQUENCE [LARGE SCALE GENOMIC DNA]</scope>
    <source>
        <strain evidence="7">FAR1</strain>
    </source>
</reference>
<evidence type="ECO:0000259" key="5">
    <source>
        <dbReference type="PROSITE" id="PS50009"/>
    </source>
</evidence>
<dbReference type="GO" id="GO:0005886">
    <property type="term" value="C:plasma membrane"/>
    <property type="evidence" value="ECO:0007669"/>
    <property type="project" value="TreeGrafter"/>
</dbReference>
<evidence type="ECO:0000313" key="6">
    <source>
        <dbReference type="EnsemblMetazoa" id="AFAF012976-PA"/>
    </source>
</evidence>
<sequence>MMRYSEIPRDLSDRHTCKNKTGKDTKPGRNLSAPGGHNESYDGDGDDGYERFLASDGSDLPPLQRAEKTLDGSIDAPLIEDGKRKPERHRDRGYPLEEKHLCHKATTGSIESLNDGCTATTSYRPWHSYSKKSYSLPPNTTISDVGSIVFSCQQVSPAELAAQITLLDFPIFNAIQPEELTSCGWTKKNKHTLAPNVVAFTKRFNHTTFWTVQEILNGVSPKDRAEIISHFIRVAKKLHDINNLHSLFAVISALKSASVHRLKESWLLVPRKDQQQLDRLSQLFDESDNWAALRKCLNQFKLPGIPYLGIFLTDIIYIDLMHPSKSGDESYARETKMNNVLRVLSSYQSSNYTFISPVPPTLRYLQSRRYIDELQNIFEEDQYKASDQSSSSSASSSRHGKVVDGLSKMRHLLDDSYVEARRAHSIGSTDGGSGNHSSDHEPDHSAPTPLQLVELEPITSGNLVEGYLKRKTVLKYGRKPTVASWQRYWVLIWSNTMIYFPPKTFKGNERSNFKKEPSKIFPLEGWTAEGSDLPLQDEFFQLVNYNHGHAYRFKSGSNASANRWLAALKQVTTPKPAEQLSISLNLISFE</sequence>
<dbReference type="InterPro" id="IPR008937">
    <property type="entry name" value="Ras-like_GEF"/>
</dbReference>
<dbReference type="PANTHER" id="PTHR23113">
    <property type="entry name" value="GUANINE NUCLEOTIDE EXCHANGE FACTOR"/>
    <property type="match status" value="1"/>
</dbReference>
<dbReference type="GO" id="GO:0005085">
    <property type="term" value="F:guanyl-nucleotide exchange factor activity"/>
    <property type="evidence" value="ECO:0007669"/>
    <property type="project" value="UniProtKB-KW"/>
</dbReference>
<dbReference type="InterPro" id="IPR001849">
    <property type="entry name" value="PH_domain"/>
</dbReference>
<dbReference type="InterPro" id="IPR036964">
    <property type="entry name" value="RASGEF_cat_dom_sf"/>
</dbReference>
<name>A0A182QM67_9DIPT</name>
<dbReference type="Pfam" id="PF00169">
    <property type="entry name" value="PH"/>
    <property type="match status" value="1"/>
</dbReference>
<keyword evidence="7" id="KW-1185">Reference proteome</keyword>
<dbReference type="SUPFAM" id="SSF48366">
    <property type="entry name" value="Ras GEF"/>
    <property type="match status" value="1"/>
</dbReference>
<dbReference type="CDD" id="cd00155">
    <property type="entry name" value="RasGEF"/>
    <property type="match status" value="1"/>
</dbReference>
<feature type="region of interest" description="Disordered" evidence="3">
    <location>
        <begin position="1"/>
        <end position="94"/>
    </location>
</feature>
<dbReference type="InterPro" id="IPR001895">
    <property type="entry name" value="RASGEF_cat_dom"/>
</dbReference>
<dbReference type="EnsemblMetazoa" id="AFAF012976-RA">
    <property type="protein sequence ID" value="AFAF012976-PA"/>
    <property type="gene ID" value="AFAF012976"/>
</dbReference>
<dbReference type="PROSITE" id="PS50009">
    <property type="entry name" value="RASGEF_CAT"/>
    <property type="match status" value="1"/>
</dbReference>
<evidence type="ECO:0000256" key="1">
    <source>
        <dbReference type="ARBA" id="ARBA00022658"/>
    </source>
</evidence>
<dbReference type="AlphaFoldDB" id="A0A182QM67"/>
<dbReference type="SUPFAM" id="SSF50729">
    <property type="entry name" value="PH domain-like"/>
    <property type="match status" value="1"/>
</dbReference>
<organism evidence="6 7">
    <name type="scientific">Anopheles farauti</name>
    <dbReference type="NCBI Taxonomy" id="69004"/>
    <lineage>
        <taxon>Eukaryota</taxon>
        <taxon>Metazoa</taxon>
        <taxon>Ecdysozoa</taxon>
        <taxon>Arthropoda</taxon>
        <taxon>Hexapoda</taxon>
        <taxon>Insecta</taxon>
        <taxon>Pterygota</taxon>
        <taxon>Neoptera</taxon>
        <taxon>Endopterygota</taxon>
        <taxon>Diptera</taxon>
        <taxon>Nematocera</taxon>
        <taxon>Culicoidea</taxon>
        <taxon>Culicidae</taxon>
        <taxon>Anophelinae</taxon>
        <taxon>Anopheles</taxon>
    </lineage>
</organism>
<dbReference type="PANTHER" id="PTHR23113:SF368">
    <property type="entry name" value="CELL DIVISION CONTROL PROTEIN 25"/>
    <property type="match status" value="1"/>
</dbReference>
<evidence type="ECO:0000256" key="3">
    <source>
        <dbReference type="SAM" id="MobiDB-lite"/>
    </source>
</evidence>
<dbReference type="GO" id="GO:0007265">
    <property type="term" value="P:Ras protein signal transduction"/>
    <property type="evidence" value="ECO:0007669"/>
    <property type="project" value="TreeGrafter"/>
</dbReference>
<feature type="compositionally biased region" description="Basic and acidic residues" evidence="3">
    <location>
        <begin position="1"/>
        <end position="27"/>
    </location>
</feature>
<dbReference type="Gene3D" id="2.30.29.30">
    <property type="entry name" value="Pleckstrin-homology domain (PH domain)/Phosphotyrosine-binding domain (PTB)"/>
    <property type="match status" value="1"/>
</dbReference>
<feature type="region of interest" description="Disordered" evidence="3">
    <location>
        <begin position="382"/>
        <end position="402"/>
    </location>
</feature>
<feature type="domain" description="Ras-GEF" evidence="5">
    <location>
        <begin position="156"/>
        <end position="381"/>
    </location>
</feature>
<proteinExistence type="predicted"/>
<dbReference type="STRING" id="69004.A0A182QM67"/>
<reference evidence="6" key="2">
    <citation type="submission" date="2020-05" db="UniProtKB">
        <authorList>
            <consortium name="EnsemblMetazoa"/>
        </authorList>
    </citation>
    <scope>IDENTIFICATION</scope>
    <source>
        <strain evidence="6">FAR1</strain>
    </source>
</reference>
<accession>A0A182QM67</accession>
<dbReference type="Proteomes" id="UP000075886">
    <property type="component" value="Unassembled WGS sequence"/>
</dbReference>
<dbReference type="PROSITE" id="PS50003">
    <property type="entry name" value="PH_DOMAIN"/>
    <property type="match status" value="1"/>
</dbReference>
<evidence type="ECO:0000313" key="7">
    <source>
        <dbReference type="Proteomes" id="UP000075886"/>
    </source>
</evidence>
<dbReference type="InterPro" id="IPR011993">
    <property type="entry name" value="PH-like_dom_sf"/>
</dbReference>
<dbReference type="Gene3D" id="1.10.840.10">
    <property type="entry name" value="Ras guanine-nucleotide exchange factors catalytic domain"/>
    <property type="match status" value="1"/>
</dbReference>
<evidence type="ECO:0000259" key="4">
    <source>
        <dbReference type="PROSITE" id="PS50003"/>
    </source>
</evidence>
<keyword evidence="1 2" id="KW-0344">Guanine-nucleotide releasing factor</keyword>
<protein>
    <recommendedName>
        <fullName evidence="8">Ras-specific guanine nucleotide-releasing factor RalGPS1</fullName>
    </recommendedName>
</protein>
<dbReference type="EMBL" id="AXCN02001921">
    <property type="status" value="NOT_ANNOTATED_CDS"/>
    <property type="molecule type" value="Genomic_DNA"/>
</dbReference>
<feature type="compositionally biased region" description="Low complexity" evidence="3">
    <location>
        <begin position="385"/>
        <end position="397"/>
    </location>
</feature>
<feature type="region of interest" description="Disordered" evidence="3">
    <location>
        <begin position="425"/>
        <end position="447"/>
    </location>
</feature>
<dbReference type="InterPro" id="IPR023578">
    <property type="entry name" value="Ras_GEF_dom_sf"/>
</dbReference>
<evidence type="ECO:0008006" key="8">
    <source>
        <dbReference type="Google" id="ProtNLM"/>
    </source>
</evidence>
<feature type="domain" description="PH" evidence="4">
    <location>
        <begin position="461"/>
        <end position="573"/>
    </location>
</feature>
<evidence type="ECO:0000256" key="2">
    <source>
        <dbReference type="PROSITE-ProRule" id="PRU00168"/>
    </source>
</evidence>
<dbReference type="VEuPathDB" id="VectorBase:AFAF012976"/>
<dbReference type="SMART" id="SM00147">
    <property type="entry name" value="RasGEF"/>
    <property type="match status" value="1"/>
</dbReference>
<dbReference type="CDD" id="cd13310">
    <property type="entry name" value="PH_RalGPS1_2"/>
    <property type="match status" value="1"/>
</dbReference>
<dbReference type="Pfam" id="PF00617">
    <property type="entry name" value="RasGEF"/>
    <property type="match status" value="1"/>
</dbReference>
<feature type="compositionally biased region" description="Basic and acidic residues" evidence="3">
    <location>
        <begin position="80"/>
        <end position="94"/>
    </location>
</feature>